<evidence type="ECO:0000256" key="2">
    <source>
        <dbReference type="ARBA" id="ARBA00022475"/>
    </source>
</evidence>
<dbReference type="PANTHER" id="PTHR23513:SF11">
    <property type="entry name" value="STAPHYLOFERRIN A TRANSPORTER"/>
    <property type="match status" value="1"/>
</dbReference>
<feature type="transmembrane region" description="Helical" evidence="6">
    <location>
        <begin position="342"/>
        <end position="362"/>
    </location>
</feature>
<dbReference type="EMBL" id="QGHB01000003">
    <property type="protein sequence ID" value="PWK87843.1"/>
    <property type="molecule type" value="Genomic_DNA"/>
</dbReference>
<dbReference type="SUPFAM" id="SSF103473">
    <property type="entry name" value="MFS general substrate transporter"/>
    <property type="match status" value="1"/>
</dbReference>
<evidence type="ECO:0000256" key="4">
    <source>
        <dbReference type="ARBA" id="ARBA00022989"/>
    </source>
</evidence>
<evidence type="ECO:0000256" key="3">
    <source>
        <dbReference type="ARBA" id="ARBA00022692"/>
    </source>
</evidence>
<feature type="transmembrane region" description="Helical" evidence="6">
    <location>
        <begin position="30"/>
        <end position="52"/>
    </location>
</feature>
<keyword evidence="4 6" id="KW-1133">Transmembrane helix</keyword>
<feature type="transmembrane region" description="Helical" evidence="6">
    <location>
        <begin position="251"/>
        <end position="269"/>
    </location>
</feature>
<feature type="transmembrane region" description="Helical" evidence="6">
    <location>
        <begin position="170"/>
        <end position="187"/>
    </location>
</feature>
<evidence type="ECO:0000256" key="6">
    <source>
        <dbReference type="SAM" id="Phobius"/>
    </source>
</evidence>
<name>A0A316I4A8_9PSEU</name>
<protein>
    <submittedName>
        <fullName evidence="7">Putative MFS family arabinose efflux permease</fullName>
    </submittedName>
</protein>
<dbReference type="RefSeq" id="WP_170154873.1">
    <property type="nucleotide sequence ID" value="NZ_QGHB01000003.1"/>
</dbReference>
<feature type="transmembrane region" description="Helical" evidence="6">
    <location>
        <begin position="309"/>
        <end position="330"/>
    </location>
</feature>
<feature type="transmembrane region" description="Helical" evidence="6">
    <location>
        <begin position="221"/>
        <end position="239"/>
    </location>
</feature>
<keyword evidence="2" id="KW-1003">Cell membrane</keyword>
<dbReference type="InterPro" id="IPR011701">
    <property type="entry name" value="MFS"/>
</dbReference>
<dbReference type="CDD" id="cd06173">
    <property type="entry name" value="MFS_MefA_like"/>
    <property type="match status" value="1"/>
</dbReference>
<dbReference type="GO" id="GO:0005886">
    <property type="term" value="C:plasma membrane"/>
    <property type="evidence" value="ECO:0007669"/>
    <property type="project" value="UniProtKB-SubCell"/>
</dbReference>
<accession>A0A316I4A8</accession>
<dbReference type="InterPro" id="IPR036259">
    <property type="entry name" value="MFS_trans_sf"/>
</dbReference>
<dbReference type="Pfam" id="PF07690">
    <property type="entry name" value="MFS_1"/>
    <property type="match status" value="1"/>
</dbReference>
<sequence length="398" mass="42103">MGVPLRKNVQFQLLWLGGTVSQLGTQLTTYAMPLLILAVTGSFFWAGVIAGVRATTLILTQMPAGVWVDRWDRGKVLVWSQTTQAVAVAAMAANVVTGLNSIPLFIALAAVDGVCTAFAGPARSTAIKAVVPPDRLRTAFAQEEARGHVAWLAGPSLGALLYGFGRAVPFAADAVTFLVAAVCAWFAKIPARTEQRPRGRVRHDVREAWTWLWRRRGMRNVVAIFLTLNLLGTASMIPVVAVVKERGGPDWLVGLVLTGVGVGGLLGALISPKVTLRYDRLIVAVLTVFGVSNLAMALPFGAWWPFVPLMVTAIATPLLNVSVSAIFTGLVPDDLMGRIDAILTFASRALTPLAPVLGAFLADLAGGALALLVFGALILVTALVAEFTDLRAPAPQLS</sequence>
<keyword evidence="5 6" id="KW-0472">Membrane</keyword>
<comment type="subcellular location">
    <subcellularLocation>
        <location evidence="1">Cell membrane</location>
        <topology evidence="1">Multi-pass membrane protein</topology>
    </subcellularLocation>
</comment>
<keyword evidence="3 6" id="KW-0812">Transmembrane</keyword>
<dbReference type="PANTHER" id="PTHR23513">
    <property type="entry name" value="INTEGRAL MEMBRANE EFFLUX PROTEIN-RELATED"/>
    <property type="match status" value="1"/>
</dbReference>
<organism evidence="7 8">
    <name type="scientific">Lentzea atacamensis</name>
    <dbReference type="NCBI Taxonomy" id="531938"/>
    <lineage>
        <taxon>Bacteria</taxon>
        <taxon>Bacillati</taxon>
        <taxon>Actinomycetota</taxon>
        <taxon>Actinomycetes</taxon>
        <taxon>Pseudonocardiales</taxon>
        <taxon>Pseudonocardiaceae</taxon>
        <taxon>Lentzea</taxon>
    </lineage>
</organism>
<comment type="caution">
    <text evidence="7">The sequence shown here is derived from an EMBL/GenBank/DDBJ whole genome shotgun (WGS) entry which is preliminary data.</text>
</comment>
<feature type="transmembrane region" description="Helical" evidence="6">
    <location>
        <begin position="368"/>
        <end position="388"/>
    </location>
</feature>
<dbReference type="GO" id="GO:0022857">
    <property type="term" value="F:transmembrane transporter activity"/>
    <property type="evidence" value="ECO:0007669"/>
    <property type="project" value="InterPro"/>
</dbReference>
<proteinExistence type="predicted"/>
<reference evidence="7 8" key="1">
    <citation type="submission" date="2018-05" db="EMBL/GenBank/DDBJ databases">
        <title>Genomic Encyclopedia of Type Strains, Phase IV (KMG-IV): sequencing the most valuable type-strain genomes for metagenomic binning, comparative biology and taxonomic classification.</title>
        <authorList>
            <person name="Goeker M."/>
        </authorList>
    </citation>
    <scope>NUCLEOTIDE SEQUENCE [LARGE SCALE GENOMIC DNA]</scope>
    <source>
        <strain evidence="7 8">DSM 45480</strain>
    </source>
</reference>
<evidence type="ECO:0000256" key="1">
    <source>
        <dbReference type="ARBA" id="ARBA00004651"/>
    </source>
</evidence>
<feature type="transmembrane region" description="Helical" evidence="6">
    <location>
        <begin position="281"/>
        <end position="303"/>
    </location>
</feature>
<evidence type="ECO:0000256" key="5">
    <source>
        <dbReference type="ARBA" id="ARBA00023136"/>
    </source>
</evidence>
<gene>
    <name evidence="7" type="ORF">C8D88_10339</name>
</gene>
<dbReference type="Gene3D" id="1.20.1250.20">
    <property type="entry name" value="MFS general substrate transporter like domains"/>
    <property type="match status" value="1"/>
</dbReference>
<evidence type="ECO:0000313" key="7">
    <source>
        <dbReference type="EMBL" id="PWK87843.1"/>
    </source>
</evidence>
<evidence type="ECO:0000313" key="8">
    <source>
        <dbReference type="Proteomes" id="UP000246005"/>
    </source>
</evidence>
<dbReference type="Proteomes" id="UP000246005">
    <property type="component" value="Unassembled WGS sequence"/>
</dbReference>
<dbReference type="AlphaFoldDB" id="A0A316I4A8"/>